<dbReference type="RefSeq" id="WP_130449066.1">
    <property type="nucleotide sequence ID" value="NZ_SHKR01000017.1"/>
</dbReference>
<comment type="caution">
    <text evidence="2">The sequence shown here is derived from an EMBL/GenBank/DDBJ whole genome shotgun (WGS) entry which is preliminary data.</text>
</comment>
<dbReference type="AlphaFoldDB" id="A0A4Q7W342"/>
<evidence type="ECO:0000256" key="1">
    <source>
        <dbReference type="SAM" id="MobiDB-lite"/>
    </source>
</evidence>
<organism evidence="2 3">
    <name type="scientific">Kribbella rubisoli</name>
    <dbReference type="NCBI Taxonomy" id="3075929"/>
    <lineage>
        <taxon>Bacteria</taxon>
        <taxon>Bacillati</taxon>
        <taxon>Actinomycetota</taxon>
        <taxon>Actinomycetes</taxon>
        <taxon>Propionibacteriales</taxon>
        <taxon>Kribbellaceae</taxon>
        <taxon>Kribbella</taxon>
    </lineage>
</organism>
<dbReference type="Proteomes" id="UP000292027">
    <property type="component" value="Unassembled WGS sequence"/>
</dbReference>
<sequence>MAEVPVSKTAAQFVDAWEAAVRERLRETPPDRRDRRVLLGPYFSPEKHTDGVLGVGFDDAERLQKLGRSTGWRRSRGWPTGEEISEVQRLGVGLTRELSAGVGRGADRELRDRQDRAENRLSVDMNRPGSQLADAIGTAVARFHYGHVVTQLVSRQTISQDVERALRSGNGWAQHTPNEGLVVAFANNLDPVEHRSPGDGRLLDRVHASDGLDKARVAAEILVNRSPVLQKADNDVRTAAADRLTSVIGDQLATAMKELDESRESLPARLDRGDVLGRRIGEDTQRALIRLENEAAPAPVDNEAARTADVATASRLASEGVAGAVATTPGSAGTDSSRNAADRVAAAERGNAIG</sequence>
<accession>A0A4Q7W342</accession>
<dbReference type="EMBL" id="SHKR01000017">
    <property type="protein sequence ID" value="RZU03458.1"/>
    <property type="molecule type" value="Genomic_DNA"/>
</dbReference>
<reference evidence="2 3" key="1">
    <citation type="journal article" date="2015" name="Stand. Genomic Sci.">
        <title>Genomic Encyclopedia of Bacterial and Archaeal Type Strains, Phase III: the genomes of soil and plant-associated and newly described type strains.</title>
        <authorList>
            <person name="Whitman W.B."/>
            <person name="Woyke T."/>
            <person name="Klenk H.P."/>
            <person name="Zhou Y."/>
            <person name="Lilburn T.G."/>
            <person name="Beck B.J."/>
            <person name="De Vos P."/>
            <person name="Vandamme P."/>
            <person name="Eisen J.A."/>
            <person name="Garrity G."/>
            <person name="Hugenholtz P."/>
            <person name="Kyrpides N.C."/>
        </authorList>
    </citation>
    <scope>NUCLEOTIDE SEQUENCE [LARGE SCALE GENOMIC DNA]</scope>
    <source>
        <strain evidence="2 3">VKM Ac-2540</strain>
    </source>
</reference>
<protein>
    <submittedName>
        <fullName evidence="2">Uncharacterized protein</fullName>
    </submittedName>
</protein>
<keyword evidence="3" id="KW-1185">Reference proteome</keyword>
<gene>
    <name evidence="2" type="ORF">EV645_7489</name>
</gene>
<evidence type="ECO:0000313" key="3">
    <source>
        <dbReference type="Proteomes" id="UP000292027"/>
    </source>
</evidence>
<proteinExistence type="predicted"/>
<dbReference type="OrthoDB" id="9821021at2"/>
<feature type="compositionally biased region" description="Polar residues" evidence="1">
    <location>
        <begin position="328"/>
        <end position="339"/>
    </location>
</feature>
<feature type="region of interest" description="Disordered" evidence="1">
    <location>
        <begin position="321"/>
        <end position="354"/>
    </location>
</feature>
<name>A0A4Q7W342_9ACTN</name>
<evidence type="ECO:0000313" key="2">
    <source>
        <dbReference type="EMBL" id="RZU03458.1"/>
    </source>
</evidence>